<name>A0A7R9CUI2_TIMPO</name>
<dbReference type="Pfam" id="PF14977">
    <property type="entry name" value="FAM194"/>
    <property type="match status" value="1"/>
</dbReference>
<gene>
    <name evidence="2" type="ORF">TPSB3V08_LOCUS3690</name>
</gene>
<proteinExistence type="predicted"/>
<dbReference type="EMBL" id="OD001642">
    <property type="protein sequence ID" value="CAD7402703.1"/>
    <property type="molecule type" value="Genomic_DNA"/>
</dbReference>
<feature type="domain" description="FAM194 C-terminal" evidence="1">
    <location>
        <begin position="641"/>
        <end position="748"/>
    </location>
</feature>
<protein>
    <recommendedName>
        <fullName evidence="1">FAM194 C-terminal domain-containing protein</fullName>
    </recommendedName>
</protein>
<dbReference type="AlphaFoldDB" id="A0A7R9CUI2"/>
<dbReference type="PANTHER" id="PTHR23093:SF16">
    <property type="entry name" value="FAM194 C-TERMINAL DOMAIN-CONTAINING PROTEIN"/>
    <property type="match status" value="1"/>
</dbReference>
<dbReference type="PANTHER" id="PTHR23093">
    <property type="entry name" value="SIMILAR TO CHROMOSOME 3 OPEN READING FRAME 20"/>
    <property type="match status" value="1"/>
</dbReference>
<sequence>MASLVLTDSSQLTSDSQHLGIPDGRRPLGRLRTRWWEWWDGPRIDMKELGVEENTWKEVVYDRIRWGQLGSNEDITEEDQLNELMKIYFRVLDKVLVRCKTKDKHSQAPICVAPPTRDMKGHQFPFAVNKAPHAFHMILESPSTKSFHHIGADFQLREVELKRLTLESDDQNVSKVVRNALIKLSETESSKTLISMFELIDEFIHEYGLLQNKDGTNDDFICKFCFVKFNADMRSRENFCCDASKQLDKVRKAWKLHDTTNTVVKLDENVFLGMLDSIIKKGAGNIPSETYIRESDKIDDKDDEFLDEKLWNVSPSENKDMRKNFTLLEQNEELPPEETSFFPNVVNETFFTKRSKNYPTDQIMKPLNTEFMSHLISIDTYKTVKKRDSKDGVSTKLNGDVKIYNTMKKGQQQSECAAELSNNMGNISLHKTKNLTNMETEIYKSSLQSIKKLGQANPVALHPNKKDAMGYGEDQSDSNLIMFAESEKRSEAKNKHAIGEKGNVKTSSPNLAFSIPMTSLTSVARKTQSARNRQKIHEGATSHVLDPTIWEQREDVSLIMQRYDSSGERKPEFGHGSNVHHGDRISQKVVKGGIISYRLSDPKYLELGWSILPSEKLMRKVVTFQTEPSKPRSVWRTNRAKSETKWYSENKLFSTFDLEGSGKVFYPDGSVAVSLTRSTSGIGRLTVLGHRDPLEKNEKISNVPILAIFDSSGNGIVFNTVGNIRASYTQKEGILLETPNGSPMKWKWPALQGFEDKFEEVLCRHESQDDPHLKDPQSLCESRTYKEAILKSKEQRENVGRNTHDSQTGPNASIHSKKRLHHLDEINYCSRGSKTSHHKVREGSTDRSLKMRLSPSMINDDLFRTHTREDISKISHEDKKEVENTTEIKKNQANGTYTPIKPITLRINEFITFKLMDQANICIDFSANKHFQRLDMGVIVNPSLTNHVDYVDPDLWEKEKIPSPFRHLLGLSPSHDRKIEGKSVLKNKSQEKKHSRQVRELSTSHLNKAVVSVENGLFDLTKSRNSGDLIPPHRTRTLMIEDPKIYNPTKTHIPVIRT</sequence>
<dbReference type="InterPro" id="IPR029281">
    <property type="entry name" value="FAM194_C"/>
</dbReference>
<evidence type="ECO:0000313" key="2">
    <source>
        <dbReference type="EMBL" id="CAD7402703.1"/>
    </source>
</evidence>
<reference evidence="2" key="1">
    <citation type="submission" date="2020-11" db="EMBL/GenBank/DDBJ databases">
        <authorList>
            <person name="Tran Van P."/>
        </authorList>
    </citation>
    <scope>NUCLEOTIDE SEQUENCE</scope>
</reference>
<evidence type="ECO:0000259" key="1">
    <source>
        <dbReference type="Pfam" id="PF14977"/>
    </source>
</evidence>
<organism evidence="2">
    <name type="scientific">Timema poppense</name>
    <name type="common">Walking stick</name>
    <dbReference type="NCBI Taxonomy" id="170557"/>
    <lineage>
        <taxon>Eukaryota</taxon>
        <taxon>Metazoa</taxon>
        <taxon>Ecdysozoa</taxon>
        <taxon>Arthropoda</taxon>
        <taxon>Hexapoda</taxon>
        <taxon>Insecta</taxon>
        <taxon>Pterygota</taxon>
        <taxon>Neoptera</taxon>
        <taxon>Polyneoptera</taxon>
        <taxon>Phasmatodea</taxon>
        <taxon>Timematodea</taxon>
        <taxon>Timematoidea</taxon>
        <taxon>Timematidae</taxon>
        <taxon>Timema</taxon>
    </lineage>
</organism>
<accession>A0A7R9CUI2</accession>